<evidence type="ECO:0008006" key="4">
    <source>
        <dbReference type="Google" id="ProtNLM"/>
    </source>
</evidence>
<comment type="caution">
    <text evidence="2">The sequence shown here is derived from an EMBL/GenBank/DDBJ whole genome shotgun (WGS) entry which is preliminary data.</text>
</comment>
<feature type="compositionally biased region" description="Polar residues" evidence="1">
    <location>
        <begin position="78"/>
        <end position="95"/>
    </location>
</feature>
<sequence>MMHYKLLTISYEGSMVALGGSANMTKAARSRNDEFIFHVEGPAAYQAQALFNSLLEKCVRTTPTDLTLTKGNRYASEPTENGSQNTQDAHNTQDTQYLGACHDTADTMAIDDENTADITQALVQPS</sequence>
<proteinExistence type="predicted"/>
<reference evidence="2 3" key="1">
    <citation type="submission" date="2018-01" db="EMBL/GenBank/DDBJ databases">
        <title>Draft genome of the strawberry crown rot pathogen Phytophthora cactorum.</title>
        <authorList>
            <person name="Armitage A.D."/>
            <person name="Lysoe E."/>
            <person name="Nellist C.F."/>
            <person name="Harrison R.J."/>
            <person name="Brurberg M.B."/>
        </authorList>
    </citation>
    <scope>NUCLEOTIDE SEQUENCE [LARGE SCALE GENOMIC DNA]</scope>
    <source>
        <strain evidence="2 3">10300</strain>
    </source>
</reference>
<dbReference type="Gene3D" id="3.30.870.10">
    <property type="entry name" value="Endonuclease Chain A"/>
    <property type="match status" value="1"/>
</dbReference>
<organism evidence="2 3">
    <name type="scientific">Phytophthora cactorum</name>
    <dbReference type="NCBI Taxonomy" id="29920"/>
    <lineage>
        <taxon>Eukaryota</taxon>
        <taxon>Sar</taxon>
        <taxon>Stramenopiles</taxon>
        <taxon>Oomycota</taxon>
        <taxon>Peronosporomycetes</taxon>
        <taxon>Peronosporales</taxon>
        <taxon>Peronosporaceae</taxon>
        <taxon>Phytophthora</taxon>
    </lineage>
</organism>
<protein>
    <recommendedName>
        <fullName evidence="4">Phospholipase D-like domain-containing protein</fullName>
    </recommendedName>
</protein>
<dbReference type="VEuPathDB" id="FungiDB:PC110_g23424"/>
<evidence type="ECO:0000256" key="1">
    <source>
        <dbReference type="SAM" id="MobiDB-lite"/>
    </source>
</evidence>
<evidence type="ECO:0000313" key="3">
    <source>
        <dbReference type="Proteomes" id="UP000251314"/>
    </source>
</evidence>
<evidence type="ECO:0000313" key="2">
    <source>
        <dbReference type="EMBL" id="RAW20134.1"/>
    </source>
</evidence>
<feature type="region of interest" description="Disordered" evidence="1">
    <location>
        <begin position="66"/>
        <end position="95"/>
    </location>
</feature>
<keyword evidence="3" id="KW-1185">Reference proteome</keyword>
<accession>A0A329R659</accession>
<dbReference type="SUPFAM" id="SSF56024">
    <property type="entry name" value="Phospholipase D/nuclease"/>
    <property type="match status" value="1"/>
</dbReference>
<dbReference type="Proteomes" id="UP000251314">
    <property type="component" value="Unassembled WGS sequence"/>
</dbReference>
<name>A0A329R659_9STRA</name>
<gene>
    <name evidence="2" type="ORF">PC110_g23424</name>
</gene>
<dbReference type="EMBL" id="MJFZ01003397">
    <property type="protein sequence ID" value="RAW20134.1"/>
    <property type="molecule type" value="Genomic_DNA"/>
</dbReference>
<dbReference type="AlphaFoldDB" id="A0A329R659"/>